<evidence type="ECO:0000256" key="8">
    <source>
        <dbReference type="SAM" id="Phobius"/>
    </source>
</evidence>
<evidence type="ECO:0000256" key="6">
    <source>
        <dbReference type="ARBA" id="ARBA00023136"/>
    </source>
</evidence>
<reference evidence="10 11" key="1">
    <citation type="submission" date="2020-10" db="EMBL/GenBank/DDBJ databases">
        <title>Identification of Nocardia species via Next-generation sequencing and recognition of intraspecies genetic diversity.</title>
        <authorList>
            <person name="Li P."/>
            <person name="Li P."/>
            <person name="Lu B."/>
        </authorList>
    </citation>
    <scope>NUCLEOTIDE SEQUENCE [LARGE SCALE GENOMIC DNA]</scope>
    <source>
        <strain evidence="10 11">BJ06-0143</strain>
    </source>
</reference>
<evidence type="ECO:0000256" key="3">
    <source>
        <dbReference type="ARBA" id="ARBA00022692"/>
    </source>
</evidence>
<dbReference type="PRINTS" id="PR00169">
    <property type="entry name" value="KCHANNEL"/>
</dbReference>
<keyword evidence="5" id="KW-0406">Ion transport</keyword>
<evidence type="ECO:0000256" key="1">
    <source>
        <dbReference type="ARBA" id="ARBA00004141"/>
    </source>
</evidence>
<feature type="domain" description="Potassium channel" evidence="9">
    <location>
        <begin position="122"/>
        <end position="199"/>
    </location>
</feature>
<comment type="caution">
    <text evidence="10">The sequence shown here is derived from an EMBL/GenBank/DDBJ whole genome shotgun (WGS) entry which is preliminary data.</text>
</comment>
<dbReference type="RefSeq" id="WP_195000541.1">
    <property type="nucleotide sequence ID" value="NZ_JADLQN010000001.1"/>
</dbReference>
<dbReference type="Gene3D" id="1.10.287.70">
    <property type="match status" value="1"/>
</dbReference>
<keyword evidence="7 10" id="KW-0407">Ion channel</keyword>
<dbReference type="SUPFAM" id="SSF81324">
    <property type="entry name" value="Voltage-gated potassium channels"/>
    <property type="match status" value="1"/>
</dbReference>
<comment type="subcellular location">
    <subcellularLocation>
        <location evidence="1">Membrane</location>
        <topology evidence="1">Multi-pass membrane protein</topology>
    </subcellularLocation>
</comment>
<protein>
    <submittedName>
        <fullName evidence="10">Two pore domain potassium channel family protein</fullName>
    </submittedName>
</protein>
<keyword evidence="4 8" id="KW-1133">Transmembrane helix</keyword>
<evidence type="ECO:0000313" key="11">
    <source>
        <dbReference type="Proteomes" id="UP000707731"/>
    </source>
</evidence>
<accession>A0ABS0D5A1</accession>
<dbReference type="Gene3D" id="1.20.120.350">
    <property type="entry name" value="Voltage-gated potassium channels. Chain C"/>
    <property type="match status" value="1"/>
</dbReference>
<feature type="transmembrane region" description="Helical" evidence="8">
    <location>
        <begin position="12"/>
        <end position="31"/>
    </location>
</feature>
<gene>
    <name evidence="10" type="ORF">IU449_03705</name>
</gene>
<evidence type="ECO:0000256" key="7">
    <source>
        <dbReference type="ARBA" id="ARBA00023303"/>
    </source>
</evidence>
<evidence type="ECO:0000313" key="10">
    <source>
        <dbReference type="EMBL" id="MBF6353662.1"/>
    </source>
</evidence>
<dbReference type="InterPro" id="IPR028325">
    <property type="entry name" value="VG_K_chnl"/>
</dbReference>
<keyword evidence="6 8" id="KW-0472">Membrane</keyword>
<dbReference type="EMBL" id="JADLQN010000001">
    <property type="protein sequence ID" value="MBF6353662.1"/>
    <property type="molecule type" value="Genomic_DNA"/>
</dbReference>
<dbReference type="InterPro" id="IPR013099">
    <property type="entry name" value="K_chnl_dom"/>
</dbReference>
<dbReference type="PANTHER" id="PTHR11537">
    <property type="entry name" value="VOLTAGE-GATED POTASSIUM CHANNEL"/>
    <property type="match status" value="1"/>
</dbReference>
<name>A0ABS0D5A1_9NOCA</name>
<evidence type="ECO:0000256" key="4">
    <source>
        <dbReference type="ARBA" id="ARBA00022989"/>
    </source>
</evidence>
<dbReference type="InterPro" id="IPR027359">
    <property type="entry name" value="Volt_channel_dom_sf"/>
</dbReference>
<organism evidence="10 11">
    <name type="scientific">Nocardia higoensis</name>
    <dbReference type="NCBI Taxonomy" id="228599"/>
    <lineage>
        <taxon>Bacteria</taxon>
        <taxon>Bacillati</taxon>
        <taxon>Actinomycetota</taxon>
        <taxon>Actinomycetes</taxon>
        <taxon>Mycobacteriales</taxon>
        <taxon>Nocardiaceae</taxon>
        <taxon>Nocardia</taxon>
    </lineage>
</organism>
<evidence type="ECO:0000256" key="2">
    <source>
        <dbReference type="ARBA" id="ARBA00022448"/>
    </source>
</evidence>
<feature type="transmembrane region" description="Helical" evidence="8">
    <location>
        <begin position="43"/>
        <end position="62"/>
    </location>
</feature>
<feature type="transmembrane region" description="Helical" evidence="8">
    <location>
        <begin position="112"/>
        <end position="132"/>
    </location>
</feature>
<dbReference type="Proteomes" id="UP000707731">
    <property type="component" value="Unassembled WGS sequence"/>
</dbReference>
<keyword evidence="2" id="KW-0813">Transport</keyword>
<evidence type="ECO:0000259" key="9">
    <source>
        <dbReference type="Pfam" id="PF07885"/>
    </source>
</evidence>
<proteinExistence type="predicted"/>
<dbReference type="GO" id="GO:0034220">
    <property type="term" value="P:monoatomic ion transmembrane transport"/>
    <property type="evidence" value="ECO:0007669"/>
    <property type="project" value="UniProtKB-KW"/>
</dbReference>
<dbReference type="PANTHER" id="PTHR11537:SF254">
    <property type="entry name" value="POTASSIUM VOLTAGE-GATED CHANNEL PROTEIN SHAB"/>
    <property type="match status" value="1"/>
</dbReference>
<dbReference type="Gene3D" id="1.20.5.110">
    <property type="match status" value="1"/>
</dbReference>
<keyword evidence="11" id="KW-1185">Reference proteome</keyword>
<keyword evidence="3 8" id="KW-0812">Transmembrane</keyword>
<feature type="transmembrane region" description="Helical" evidence="8">
    <location>
        <begin position="174"/>
        <end position="199"/>
    </location>
</feature>
<sequence>MNEERWKQLTEWPLTAAAVAFLGVYTWIVLAQPTGPAAHLGEVLLWAMWLAFAVDYAVRWYLAKSRWRWFFRHLHEFAIVVLPMLRPLRLLRLLTMLNVLQRSVGVALRGRVIVYTAGATVLLLFVASLAMLETERDAADATITTFPDALWWSATTVTTVGYGDYSPVTGTGRVIAAMLMVGGIALLGVVTATLASWIVQRVAEEDEASQSATRAQVAELTAQIAALRGELRERTAVAEVEPGAYSLPPYTSG</sequence>
<dbReference type="Pfam" id="PF07885">
    <property type="entry name" value="Ion_trans_2"/>
    <property type="match status" value="1"/>
</dbReference>
<evidence type="ECO:0000256" key="5">
    <source>
        <dbReference type="ARBA" id="ARBA00023065"/>
    </source>
</evidence>